<feature type="transmembrane region" description="Helical" evidence="6">
    <location>
        <begin position="151"/>
        <end position="171"/>
    </location>
</feature>
<dbReference type="Gene3D" id="3.30.450.20">
    <property type="entry name" value="PAS domain"/>
    <property type="match status" value="3"/>
</dbReference>
<dbReference type="EMBL" id="CP051180">
    <property type="protein sequence ID" value="QIZ76768.1"/>
    <property type="molecule type" value="Genomic_DNA"/>
</dbReference>
<keyword evidence="6" id="KW-1133">Transmembrane helix</keyword>
<feature type="domain" description="PAS" evidence="7">
    <location>
        <begin position="374"/>
        <end position="427"/>
    </location>
</feature>
<dbReference type="PROSITE" id="PS50112">
    <property type="entry name" value="PAS"/>
    <property type="match status" value="2"/>
</dbReference>
<evidence type="ECO:0000313" key="8">
    <source>
        <dbReference type="EMBL" id="QIZ76768.1"/>
    </source>
</evidence>
<dbReference type="KEGG" id="fes:HER31_07705"/>
<evidence type="ECO:0000256" key="6">
    <source>
        <dbReference type="SAM" id="Phobius"/>
    </source>
</evidence>
<evidence type="ECO:0000313" key="9">
    <source>
        <dbReference type="Proteomes" id="UP000501602"/>
    </source>
</evidence>
<reference evidence="8 9" key="1">
    <citation type="submission" date="2020-04" db="EMBL/GenBank/DDBJ databases">
        <title>Ferrimonas sp. S7 isolated from sea water.</title>
        <authorList>
            <person name="Bae S.S."/>
            <person name="Baek K."/>
        </authorList>
    </citation>
    <scope>NUCLEOTIDE SEQUENCE [LARGE SCALE GENOMIC DNA]</scope>
    <source>
        <strain evidence="8 9">S7</strain>
    </source>
</reference>
<dbReference type="InterPro" id="IPR035965">
    <property type="entry name" value="PAS-like_dom_sf"/>
</dbReference>
<dbReference type="SUPFAM" id="SSF55785">
    <property type="entry name" value="PYP-like sensor domain (PAS domain)"/>
    <property type="match status" value="3"/>
</dbReference>
<dbReference type="InterPro" id="IPR052162">
    <property type="entry name" value="Sensor_kinase/Photoreceptor"/>
</dbReference>
<proteinExistence type="predicted"/>
<keyword evidence="6" id="KW-0812">Transmembrane</keyword>
<dbReference type="NCBIfam" id="TIGR00229">
    <property type="entry name" value="sensory_box"/>
    <property type="match status" value="1"/>
</dbReference>
<evidence type="ECO:0000259" key="7">
    <source>
        <dbReference type="PROSITE" id="PS50112"/>
    </source>
</evidence>
<dbReference type="InterPro" id="IPR013767">
    <property type="entry name" value="PAS_fold"/>
</dbReference>
<dbReference type="CDD" id="cd00130">
    <property type="entry name" value="PAS"/>
    <property type="match status" value="3"/>
</dbReference>
<dbReference type="RefSeq" id="WP_168660029.1">
    <property type="nucleotide sequence ID" value="NZ_CP051180.1"/>
</dbReference>
<dbReference type="Pfam" id="PF00989">
    <property type="entry name" value="PAS"/>
    <property type="match status" value="1"/>
</dbReference>
<feature type="domain" description="PAS" evidence="7">
    <location>
        <begin position="513"/>
        <end position="544"/>
    </location>
</feature>
<gene>
    <name evidence="8" type="ORF">HER31_07705</name>
</gene>
<keyword evidence="6" id="KW-0472">Membrane</keyword>
<evidence type="ECO:0000256" key="2">
    <source>
        <dbReference type="ARBA" id="ARBA00012438"/>
    </source>
</evidence>
<name>A0A6H1UD48_9GAMM</name>
<keyword evidence="5" id="KW-0418">Kinase</keyword>
<dbReference type="Pfam" id="PF13426">
    <property type="entry name" value="PAS_9"/>
    <property type="match status" value="1"/>
</dbReference>
<evidence type="ECO:0000256" key="5">
    <source>
        <dbReference type="ARBA" id="ARBA00022777"/>
    </source>
</evidence>
<dbReference type="PANTHER" id="PTHR43304">
    <property type="entry name" value="PHYTOCHROME-LIKE PROTEIN CPH1"/>
    <property type="match status" value="1"/>
</dbReference>
<comment type="catalytic activity">
    <reaction evidence="1">
        <text>ATP + protein L-histidine = ADP + protein N-phospho-L-histidine.</text>
        <dbReference type="EC" id="2.7.13.3"/>
    </reaction>
</comment>
<sequence length="635" mass="72368">MTLVVLYWGGKYSVHQLAAQQSNTLSQHWHRLLSHQSARTNEERIEQLGALAFYPRIKFLQMRLEHNLSQLANYSHGTHNYSARVHQAINRLERKQQRHPEFQSIDMVDENIVLSSSRIELPQQVNGKPAYGIIIIGFDSSELHQTISQHVLGVFLYVVLALLLLVGFLTLRQRLLFIDPLKQLLTEPAWCSNRGTVRQLPSQYTSSLLTALTRLINAEFEALQRSTQRLQQRQQRLAEEHQQRQLSHQLQPSYNWQIDINNGDFSIDRTVLANIGLVDMPTHLHVHDLLARIHPEDLTQIKSQFDRLQRNHRAMEFVARVINNTNEMRHIKCSASFSCDDMRSQTLVGCSIDVTESVRQQQSLRLEQIKASNAEHRLDALSKLTEVAIIQVDHAGTIRSLNLTGHQLLGYPDQQLLNRHISELTELENSDPKTQFNDPFRPFSVNNQRDSNVRLRKADNSTVLVNLTLTEQQLGGNYCLTGIFKPISTAIEPVTASDGLVDIHPVKKMRFAMMDSEQRIVAISPALAKTLGYRSQDLINTNLIDLVPANFRQATKQQCLTGECINAKTAALSHRNGEIIWLRITIMPLQNMQSEQPLLLIQVARVLERITSISEKRQGVQTTKHGSFSARADRA</sequence>
<protein>
    <recommendedName>
        <fullName evidence="2">histidine kinase</fullName>
        <ecNumber evidence="2">2.7.13.3</ecNumber>
    </recommendedName>
</protein>
<keyword evidence="4" id="KW-0808">Transferase</keyword>
<dbReference type="PANTHER" id="PTHR43304:SF1">
    <property type="entry name" value="PAC DOMAIN-CONTAINING PROTEIN"/>
    <property type="match status" value="1"/>
</dbReference>
<evidence type="ECO:0000256" key="4">
    <source>
        <dbReference type="ARBA" id="ARBA00022679"/>
    </source>
</evidence>
<evidence type="ECO:0000256" key="3">
    <source>
        <dbReference type="ARBA" id="ARBA00022553"/>
    </source>
</evidence>
<keyword evidence="9" id="KW-1185">Reference proteome</keyword>
<dbReference type="Proteomes" id="UP000501602">
    <property type="component" value="Chromosome"/>
</dbReference>
<dbReference type="AlphaFoldDB" id="A0A6H1UD48"/>
<dbReference type="InterPro" id="IPR000014">
    <property type="entry name" value="PAS"/>
</dbReference>
<accession>A0A6H1UD48</accession>
<keyword evidence="3" id="KW-0597">Phosphoprotein</keyword>
<organism evidence="8 9">
    <name type="scientific">Ferrimonas lipolytica</name>
    <dbReference type="NCBI Taxonomy" id="2724191"/>
    <lineage>
        <taxon>Bacteria</taxon>
        <taxon>Pseudomonadati</taxon>
        <taxon>Pseudomonadota</taxon>
        <taxon>Gammaproteobacteria</taxon>
        <taxon>Alteromonadales</taxon>
        <taxon>Ferrimonadaceae</taxon>
        <taxon>Ferrimonas</taxon>
    </lineage>
</organism>
<dbReference type="GO" id="GO:0006355">
    <property type="term" value="P:regulation of DNA-templated transcription"/>
    <property type="evidence" value="ECO:0007669"/>
    <property type="project" value="InterPro"/>
</dbReference>
<dbReference type="EC" id="2.7.13.3" evidence="2"/>
<evidence type="ECO:0000256" key="1">
    <source>
        <dbReference type="ARBA" id="ARBA00000085"/>
    </source>
</evidence>
<dbReference type="GO" id="GO:0004673">
    <property type="term" value="F:protein histidine kinase activity"/>
    <property type="evidence" value="ECO:0007669"/>
    <property type="project" value="UniProtKB-EC"/>
</dbReference>
<dbReference type="SMART" id="SM00091">
    <property type="entry name" value="PAS"/>
    <property type="match status" value="2"/>
</dbReference>